<gene>
    <name evidence="2" type="ORF">TIFTF001_036286</name>
</gene>
<dbReference type="Pfam" id="PF00035">
    <property type="entry name" value="dsrm"/>
    <property type="match status" value="1"/>
</dbReference>
<reference evidence="2" key="1">
    <citation type="submission" date="2023-07" db="EMBL/GenBank/DDBJ databases">
        <title>draft genome sequence of fig (Ficus carica).</title>
        <authorList>
            <person name="Takahashi T."/>
            <person name="Nishimura K."/>
        </authorList>
    </citation>
    <scope>NUCLEOTIDE SEQUENCE</scope>
</reference>
<protein>
    <recommendedName>
        <fullName evidence="1">DRBM domain-containing protein</fullName>
    </recommendedName>
</protein>
<proteinExistence type="predicted"/>
<dbReference type="InterPro" id="IPR014720">
    <property type="entry name" value="dsRBD_dom"/>
</dbReference>
<feature type="domain" description="DRBM" evidence="1">
    <location>
        <begin position="5"/>
        <end position="64"/>
    </location>
</feature>
<accession>A0AA88JB20</accession>
<name>A0AA88JB20_FICCA</name>
<dbReference type="Proteomes" id="UP001187192">
    <property type="component" value="Unassembled WGS sequence"/>
</dbReference>
<keyword evidence="3" id="KW-1185">Reference proteome</keyword>
<dbReference type="EMBL" id="BTGU01000420">
    <property type="protein sequence ID" value="GMN67222.1"/>
    <property type="molecule type" value="Genomic_DNA"/>
</dbReference>
<dbReference type="AlphaFoldDB" id="A0AA88JB20"/>
<evidence type="ECO:0000313" key="3">
    <source>
        <dbReference type="Proteomes" id="UP001187192"/>
    </source>
</evidence>
<comment type="caution">
    <text evidence="2">The sequence shown here is derived from an EMBL/GenBank/DDBJ whole genome shotgun (WGS) entry which is preliminary data.</text>
</comment>
<sequence length="95" mass="10590">MKRHPVTELYEMCQKKNLKVEFVDLWAKNMAFDVFIDGQLVGTASYGLKKEVAHNRAAKNALDNIGKILGEKASAHDQGVPAIKLTCMVNNLKCE</sequence>
<evidence type="ECO:0000313" key="2">
    <source>
        <dbReference type="EMBL" id="GMN67222.1"/>
    </source>
</evidence>
<organism evidence="2 3">
    <name type="scientific">Ficus carica</name>
    <name type="common">Common fig</name>
    <dbReference type="NCBI Taxonomy" id="3494"/>
    <lineage>
        <taxon>Eukaryota</taxon>
        <taxon>Viridiplantae</taxon>
        <taxon>Streptophyta</taxon>
        <taxon>Embryophyta</taxon>
        <taxon>Tracheophyta</taxon>
        <taxon>Spermatophyta</taxon>
        <taxon>Magnoliopsida</taxon>
        <taxon>eudicotyledons</taxon>
        <taxon>Gunneridae</taxon>
        <taxon>Pentapetalae</taxon>
        <taxon>rosids</taxon>
        <taxon>fabids</taxon>
        <taxon>Rosales</taxon>
        <taxon>Moraceae</taxon>
        <taxon>Ficeae</taxon>
        <taxon>Ficus</taxon>
    </lineage>
</organism>
<evidence type="ECO:0000259" key="1">
    <source>
        <dbReference type="Pfam" id="PF00035"/>
    </source>
</evidence>
<dbReference type="Gene3D" id="3.30.160.20">
    <property type="match status" value="1"/>
</dbReference>
<dbReference type="SUPFAM" id="SSF54768">
    <property type="entry name" value="dsRNA-binding domain-like"/>
    <property type="match status" value="1"/>
</dbReference>